<dbReference type="AlphaFoldDB" id="A0A839NCS4"/>
<feature type="region of interest" description="Disordered" evidence="2">
    <location>
        <begin position="1"/>
        <end position="21"/>
    </location>
</feature>
<dbReference type="EMBL" id="JACHVQ010000003">
    <property type="protein sequence ID" value="MBB2893436.1"/>
    <property type="molecule type" value="Genomic_DNA"/>
</dbReference>
<reference evidence="4 5" key="1">
    <citation type="submission" date="2020-08" db="EMBL/GenBank/DDBJ databases">
        <title>Sequencing the genomes of 1000 actinobacteria strains.</title>
        <authorList>
            <person name="Klenk H.-P."/>
        </authorList>
    </citation>
    <scope>NUCLEOTIDE SEQUENCE [LARGE SCALE GENOMIC DNA]</scope>
    <source>
        <strain evidence="4 5">DSM 105369</strain>
    </source>
</reference>
<evidence type="ECO:0000259" key="3">
    <source>
        <dbReference type="SMART" id="SM00974"/>
    </source>
</evidence>
<protein>
    <recommendedName>
        <fullName evidence="3">Bacteriophage T5 Orf172 DNA-binding domain-containing protein</fullName>
    </recommendedName>
</protein>
<evidence type="ECO:0000313" key="5">
    <source>
        <dbReference type="Proteomes" id="UP000559182"/>
    </source>
</evidence>
<keyword evidence="5" id="KW-1185">Reference proteome</keyword>
<proteinExistence type="predicted"/>
<comment type="caution">
    <text evidence="4">The sequence shown here is derived from an EMBL/GenBank/DDBJ whole genome shotgun (WGS) entry which is preliminary data.</text>
</comment>
<sequence>MDTAAEAPDAEESIAHSTSEMVSAQDQLVELEAEIRDRTIRLKGLEKQIRRATQELASATTAGAHPVATPQAPPEPATTDLGSAGSELRALEAEIAKRRTELVEFDDQLMLQRVGVYYYRHPLDNSPQYKQALDELREQIKDAIKQGDAVIASDSFVFNNSLAQGRKMVADYAKLVLRAFNAEADAAVRSLRAGGLENAQARLQRSADAIARLGRLMEIRVADSYLTLRKTELELTSDYLMKVQQEKEAERDERARLREERLAEKELAAERERLNKEHSHYSNVYQELIAQGRTEEAEQIRERITAIGAAIEHNDYRAANIRAGFVYVISNVGAFGTNVVKIGLTRRLEPMDRVRELGDASVPFPFDVHILYFSDDAVTLETQLHQAFADRKLNNVNLRREFFFATPAEVKAELEKNVGSLLEYVDSPVSEQFLQSLSAWPRNVERFATGM</sequence>
<dbReference type="RefSeq" id="WP_343065956.1">
    <property type="nucleotide sequence ID" value="NZ_JACHVQ010000003.1"/>
</dbReference>
<organism evidence="4 5">
    <name type="scientific">Flexivirga oryzae</name>
    <dbReference type="NCBI Taxonomy" id="1794944"/>
    <lineage>
        <taxon>Bacteria</taxon>
        <taxon>Bacillati</taxon>
        <taxon>Actinomycetota</taxon>
        <taxon>Actinomycetes</taxon>
        <taxon>Micrococcales</taxon>
        <taxon>Dermacoccaceae</taxon>
        <taxon>Flexivirga</taxon>
    </lineage>
</organism>
<feature type="domain" description="Bacteriophage T5 Orf172 DNA-binding" evidence="3">
    <location>
        <begin position="334"/>
        <end position="417"/>
    </location>
</feature>
<gene>
    <name evidence="4" type="ORF">FHU39_003467</name>
</gene>
<feature type="coiled-coil region" evidence="1">
    <location>
        <begin position="88"/>
        <end position="146"/>
    </location>
</feature>
<dbReference type="Pfam" id="PF13455">
    <property type="entry name" value="MUG113"/>
    <property type="match status" value="1"/>
</dbReference>
<accession>A0A839NCS4</accession>
<evidence type="ECO:0000256" key="1">
    <source>
        <dbReference type="SAM" id="Coils"/>
    </source>
</evidence>
<dbReference type="Pfam" id="PF13250">
    <property type="entry name" value="SNIPE"/>
    <property type="match status" value="1"/>
</dbReference>
<feature type="region of interest" description="Disordered" evidence="2">
    <location>
        <begin position="57"/>
        <end position="82"/>
    </location>
</feature>
<dbReference type="InterPro" id="IPR018306">
    <property type="entry name" value="Phage_T5_Orf172_DNA-bd"/>
</dbReference>
<dbReference type="Gene3D" id="1.10.287.1490">
    <property type="match status" value="1"/>
</dbReference>
<evidence type="ECO:0000313" key="4">
    <source>
        <dbReference type="EMBL" id="MBB2893436.1"/>
    </source>
</evidence>
<evidence type="ECO:0000256" key="2">
    <source>
        <dbReference type="SAM" id="MobiDB-lite"/>
    </source>
</evidence>
<dbReference type="Proteomes" id="UP000559182">
    <property type="component" value="Unassembled WGS sequence"/>
</dbReference>
<keyword evidence="1" id="KW-0175">Coiled coil</keyword>
<feature type="coiled-coil region" evidence="1">
    <location>
        <begin position="240"/>
        <end position="291"/>
    </location>
</feature>
<dbReference type="InterPro" id="IPR025280">
    <property type="entry name" value="SNIPE"/>
</dbReference>
<name>A0A839NCS4_9MICO</name>
<dbReference type="SMART" id="SM00974">
    <property type="entry name" value="T5orf172"/>
    <property type="match status" value="1"/>
</dbReference>